<dbReference type="PRINTS" id="PR00036">
    <property type="entry name" value="HTHLACI"/>
</dbReference>
<dbReference type="CDD" id="cd06283">
    <property type="entry name" value="PBP1_RegR_EndR_KdgR-like"/>
    <property type="match status" value="1"/>
</dbReference>
<dbReference type="GO" id="GO:0000976">
    <property type="term" value="F:transcription cis-regulatory region binding"/>
    <property type="evidence" value="ECO:0007669"/>
    <property type="project" value="TreeGrafter"/>
</dbReference>
<keyword evidence="2" id="KW-0238">DNA-binding</keyword>
<dbReference type="PANTHER" id="PTHR30146:SF154">
    <property type="entry name" value="TRANSCRIPTION REGULATOR, MEMBER OF GALR FAMILY"/>
    <property type="match status" value="1"/>
</dbReference>
<dbReference type="RefSeq" id="WP_057002332.1">
    <property type="nucleotide sequence ID" value="NZ_AZGA01000005.1"/>
</dbReference>
<name>A0A0R1Y1P6_9LACO</name>
<dbReference type="PROSITE" id="PS50932">
    <property type="entry name" value="HTH_LACI_2"/>
    <property type="match status" value="1"/>
</dbReference>
<dbReference type="PANTHER" id="PTHR30146">
    <property type="entry name" value="LACI-RELATED TRANSCRIPTIONAL REPRESSOR"/>
    <property type="match status" value="1"/>
</dbReference>
<dbReference type="InterPro" id="IPR028082">
    <property type="entry name" value="Peripla_BP_I"/>
</dbReference>
<dbReference type="STRING" id="1423734.FC83_GL003025"/>
<dbReference type="AlphaFoldDB" id="A0A0R1Y1P6"/>
<dbReference type="PATRIC" id="fig|1423734.3.peg.3075"/>
<evidence type="ECO:0000313" key="5">
    <source>
        <dbReference type="EMBL" id="KRM36272.1"/>
    </source>
</evidence>
<evidence type="ECO:0000256" key="1">
    <source>
        <dbReference type="ARBA" id="ARBA00023015"/>
    </source>
</evidence>
<evidence type="ECO:0000313" key="6">
    <source>
        <dbReference type="Proteomes" id="UP000051236"/>
    </source>
</evidence>
<dbReference type="Gene3D" id="1.10.260.40">
    <property type="entry name" value="lambda repressor-like DNA-binding domains"/>
    <property type="match status" value="1"/>
</dbReference>
<evidence type="ECO:0000259" key="4">
    <source>
        <dbReference type="PROSITE" id="PS50932"/>
    </source>
</evidence>
<reference evidence="5 6" key="1">
    <citation type="journal article" date="2015" name="Genome Announc.">
        <title>Expanding the biotechnology potential of lactobacilli through comparative genomics of 213 strains and associated genera.</title>
        <authorList>
            <person name="Sun Z."/>
            <person name="Harris H.M."/>
            <person name="McCann A."/>
            <person name="Guo C."/>
            <person name="Argimon S."/>
            <person name="Zhang W."/>
            <person name="Yang X."/>
            <person name="Jeffery I.B."/>
            <person name="Cooney J.C."/>
            <person name="Kagawa T.F."/>
            <person name="Liu W."/>
            <person name="Song Y."/>
            <person name="Salvetti E."/>
            <person name="Wrobel A."/>
            <person name="Rasinkangas P."/>
            <person name="Parkhill J."/>
            <person name="Rea M.C."/>
            <person name="O'Sullivan O."/>
            <person name="Ritari J."/>
            <person name="Douillard F.P."/>
            <person name="Paul Ross R."/>
            <person name="Yang R."/>
            <person name="Briner A.E."/>
            <person name="Felis G.E."/>
            <person name="de Vos W.M."/>
            <person name="Barrangou R."/>
            <person name="Klaenhammer T.R."/>
            <person name="Caufield P.W."/>
            <person name="Cui Y."/>
            <person name="Zhang H."/>
            <person name="O'Toole P.W."/>
        </authorList>
    </citation>
    <scope>NUCLEOTIDE SEQUENCE [LARGE SCALE GENOMIC DNA]</scope>
    <source>
        <strain evidence="5 6">DSM 18527</strain>
    </source>
</reference>
<gene>
    <name evidence="5" type="ORF">FC83_GL003025</name>
</gene>
<dbReference type="SMART" id="SM00354">
    <property type="entry name" value="HTH_LACI"/>
    <property type="match status" value="1"/>
</dbReference>
<comment type="caution">
    <text evidence="5">The sequence shown here is derived from an EMBL/GenBank/DDBJ whole genome shotgun (WGS) entry which is preliminary data.</text>
</comment>
<dbReference type="GO" id="GO:0003700">
    <property type="term" value="F:DNA-binding transcription factor activity"/>
    <property type="evidence" value="ECO:0007669"/>
    <property type="project" value="TreeGrafter"/>
</dbReference>
<dbReference type="InterPro" id="IPR010982">
    <property type="entry name" value="Lambda_DNA-bd_dom_sf"/>
</dbReference>
<evidence type="ECO:0000256" key="3">
    <source>
        <dbReference type="ARBA" id="ARBA00023163"/>
    </source>
</evidence>
<keyword evidence="6" id="KW-1185">Reference proteome</keyword>
<sequence length="327" mass="35903">MAKVTISDVAQAAGVSKATVSRYLNKHFERMSPNTRQKIAKVIEDLNYQPSFQASALKSNWTHLVGVVVADISNIYSTLLITGINEVAKAHGNQIMIGDASDDLNQQQESIELLLRQNVDGLIIQPMSQDPHDYAYLRQSGTPTVMVDRLTKPLFWPTVTSDDYASTYKLAQAVLAAGYQDILIFINKISVASTRQMRAQAFLDATQDKARVTLLETANDDPKVVADWLVQHPNAHPVVFAGNGRLLMALLLWIKDQGLTCPEDLGVCGYDDWRWAALVGPGISCVTQYPIQIGQQATELLAQIIGGKRLPATQVKVAADLNLRGSF</sequence>
<dbReference type="SUPFAM" id="SSF47413">
    <property type="entry name" value="lambda repressor-like DNA-binding domains"/>
    <property type="match status" value="1"/>
</dbReference>
<keyword evidence="3" id="KW-0804">Transcription</keyword>
<dbReference type="InterPro" id="IPR001761">
    <property type="entry name" value="Peripla_BP/Lac1_sug-bd_dom"/>
</dbReference>
<accession>A0A0R1Y1P6</accession>
<dbReference type="PROSITE" id="PS00356">
    <property type="entry name" value="HTH_LACI_1"/>
    <property type="match status" value="1"/>
</dbReference>
<feature type="domain" description="HTH lacI-type" evidence="4">
    <location>
        <begin position="4"/>
        <end position="59"/>
    </location>
</feature>
<dbReference type="eggNOG" id="COG1609">
    <property type="taxonomic scope" value="Bacteria"/>
</dbReference>
<dbReference type="CDD" id="cd01392">
    <property type="entry name" value="HTH_LacI"/>
    <property type="match status" value="1"/>
</dbReference>
<dbReference type="InterPro" id="IPR000843">
    <property type="entry name" value="HTH_LacI"/>
</dbReference>
<protein>
    <submittedName>
        <fullName evidence="5">HTH-type transcriptional regulator KdgR</fullName>
    </submittedName>
</protein>
<evidence type="ECO:0000256" key="2">
    <source>
        <dbReference type="ARBA" id="ARBA00023125"/>
    </source>
</evidence>
<keyword evidence="1" id="KW-0805">Transcription regulation</keyword>
<dbReference type="Pfam" id="PF00532">
    <property type="entry name" value="Peripla_BP_1"/>
    <property type="match status" value="1"/>
</dbReference>
<dbReference type="Proteomes" id="UP000051236">
    <property type="component" value="Unassembled WGS sequence"/>
</dbReference>
<dbReference type="Pfam" id="PF00356">
    <property type="entry name" value="LacI"/>
    <property type="match status" value="1"/>
</dbReference>
<dbReference type="EMBL" id="AZGA01000005">
    <property type="protein sequence ID" value="KRM36272.1"/>
    <property type="molecule type" value="Genomic_DNA"/>
</dbReference>
<proteinExistence type="predicted"/>
<dbReference type="SUPFAM" id="SSF53822">
    <property type="entry name" value="Periplasmic binding protein-like I"/>
    <property type="match status" value="1"/>
</dbReference>
<organism evidence="5 6">
    <name type="scientific">Agrilactobacillus composti DSM 18527 = JCM 14202</name>
    <dbReference type="NCBI Taxonomy" id="1423734"/>
    <lineage>
        <taxon>Bacteria</taxon>
        <taxon>Bacillati</taxon>
        <taxon>Bacillota</taxon>
        <taxon>Bacilli</taxon>
        <taxon>Lactobacillales</taxon>
        <taxon>Lactobacillaceae</taxon>
        <taxon>Agrilactobacillus</taxon>
    </lineage>
</organism>
<dbReference type="Gene3D" id="3.40.50.2300">
    <property type="match status" value="2"/>
</dbReference>